<dbReference type="Gene3D" id="3.90.1150.10">
    <property type="entry name" value="Aspartate Aminotransferase, domain 1"/>
    <property type="match status" value="1"/>
</dbReference>
<dbReference type="Pfam" id="PF00155">
    <property type="entry name" value="Aminotran_1_2"/>
    <property type="match status" value="1"/>
</dbReference>
<evidence type="ECO:0000256" key="1">
    <source>
        <dbReference type="ARBA" id="ARBA00005384"/>
    </source>
</evidence>
<evidence type="ECO:0000259" key="6">
    <source>
        <dbReference type="PROSITE" id="PS50949"/>
    </source>
</evidence>
<dbReference type="PROSITE" id="PS50949">
    <property type="entry name" value="HTH_GNTR"/>
    <property type="match status" value="1"/>
</dbReference>
<dbReference type="InterPro" id="IPR015422">
    <property type="entry name" value="PyrdxlP-dep_Trfase_small"/>
</dbReference>
<keyword evidence="3" id="KW-0805">Transcription regulation</keyword>
<dbReference type="GO" id="GO:0030170">
    <property type="term" value="F:pyridoxal phosphate binding"/>
    <property type="evidence" value="ECO:0007669"/>
    <property type="project" value="InterPro"/>
</dbReference>
<dbReference type="InterPro" id="IPR000524">
    <property type="entry name" value="Tscrpt_reg_HTH_GntR"/>
</dbReference>
<dbReference type="Proteomes" id="UP000255177">
    <property type="component" value="Unassembled WGS sequence"/>
</dbReference>
<dbReference type="PANTHER" id="PTHR46577">
    <property type="entry name" value="HTH-TYPE TRANSCRIPTIONAL REGULATORY PROTEIN GABR"/>
    <property type="match status" value="1"/>
</dbReference>
<dbReference type="Pfam" id="PF00392">
    <property type="entry name" value="GntR"/>
    <property type="match status" value="1"/>
</dbReference>
<comment type="similarity">
    <text evidence="1">In the C-terminal section; belongs to the class-I pyridoxal-phosphate-dependent aminotransferase family.</text>
</comment>
<keyword evidence="8" id="KW-1185">Reference proteome</keyword>
<name>A0A380SYT0_9PSED</name>
<dbReference type="RefSeq" id="WP_115086465.1">
    <property type="nucleotide sequence ID" value="NZ_CBCSFG010000013.1"/>
</dbReference>
<evidence type="ECO:0000313" key="7">
    <source>
        <dbReference type="EMBL" id="SUQ62875.1"/>
    </source>
</evidence>
<dbReference type="InterPro" id="IPR051446">
    <property type="entry name" value="HTH_trans_reg/aminotransferase"/>
</dbReference>
<organism evidence="7 8">
    <name type="scientific">Pseudomonas wadenswilerensis</name>
    <dbReference type="NCBI Taxonomy" id="1785161"/>
    <lineage>
        <taxon>Bacteria</taxon>
        <taxon>Pseudomonadati</taxon>
        <taxon>Pseudomonadota</taxon>
        <taxon>Gammaproteobacteria</taxon>
        <taxon>Pseudomonadales</taxon>
        <taxon>Pseudomonadaceae</taxon>
        <taxon>Pseudomonas</taxon>
    </lineage>
</organism>
<dbReference type="CDD" id="cd07377">
    <property type="entry name" value="WHTH_GntR"/>
    <property type="match status" value="1"/>
</dbReference>
<dbReference type="Gene3D" id="3.40.640.10">
    <property type="entry name" value="Type I PLP-dependent aspartate aminotransferase-like (Major domain)"/>
    <property type="match status" value="1"/>
</dbReference>
<dbReference type="InterPro" id="IPR036388">
    <property type="entry name" value="WH-like_DNA-bd_sf"/>
</dbReference>
<dbReference type="CDD" id="cd00609">
    <property type="entry name" value="AAT_like"/>
    <property type="match status" value="1"/>
</dbReference>
<protein>
    <recommendedName>
        <fullName evidence="6">HTH gntR-type domain-containing protein</fullName>
    </recommendedName>
</protein>
<dbReference type="SUPFAM" id="SSF53383">
    <property type="entry name" value="PLP-dependent transferases"/>
    <property type="match status" value="1"/>
</dbReference>
<dbReference type="AlphaFoldDB" id="A0A380SYT0"/>
<evidence type="ECO:0000256" key="3">
    <source>
        <dbReference type="ARBA" id="ARBA00023015"/>
    </source>
</evidence>
<keyword evidence="5" id="KW-0804">Transcription</keyword>
<dbReference type="SMART" id="SM00345">
    <property type="entry name" value="HTH_GNTR"/>
    <property type="match status" value="1"/>
</dbReference>
<evidence type="ECO:0000256" key="4">
    <source>
        <dbReference type="ARBA" id="ARBA00023125"/>
    </source>
</evidence>
<dbReference type="PANTHER" id="PTHR46577:SF2">
    <property type="entry name" value="TRANSCRIPTIONAL REGULATORY PROTEIN"/>
    <property type="match status" value="1"/>
</dbReference>
<evidence type="ECO:0000256" key="5">
    <source>
        <dbReference type="ARBA" id="ARBA00023163"/>
    </source>
</evidence>
<dbReference type="Gene3D" id="1.10.10.10">
    <property type="entry name" value="Winged helix-like DNA-binding domain superfamily/Winged helix DNA-binding domain"/>
    <property type="match status" value="1"/>
</dbReference>
<feature type="domain" description="HTH gntR-type" evidence="6">
    <location>
        <begin position="8"/>
        <end position="76"/>
    </location>
</feature>
<keyword evidence="4" id="KW-0238">DNA-binding</keyword>
<evidence type="ECO:0000256" key="2">
    <source>
        <dbReference type="ARBA" id="ARBA00022898"/>
    </source>
</evidence>
<dbReference type="InterPro" id="IPR036390">
    <property type="entry name" value="WH_DNA-bd_sf"/>
</dbReference>
<proteinExistence type="inferred from homology"/>
<reference evidence="8" key="1">
    <citation type="submission" date="2018-07" db="EMBL/GenBank/DDBJ databases">
        <authorList>
            <person name="Blom J."/>
        </authorList>
    </citation>
    <scope>NUCLEOTIDE SEQUENCE [LARGE SCALE GENOMIC DNA]</scope>
    <source>
        <strain evidence="8">CCOS 864</strain>
    </source>
</reference>
<dbReference type="InterPro" id="IPR015424">
    <property type="entry name" value="PyrdxlP-dep_Trfase"/>
</dbReference>
<dbReference type="EMBL" id="UIDD01000007">
    <property type="protein sequence ID" value="SUQ62875.1"/>
    <property type="molecule type" value="Genomic_DNA"/>
</dbReference>
<dbReference type="GO" id="GO:0003700">
    <property type="term" value="F:DNA-binding transcription factor activity"/>
    <property type="evidence" value="ECO:0007669"/>
    <property type="project" value="InterPro"/>
</dbReference>
<dbReference type="InterPro" id="IPR004839">
    <property type="entry name" value="Aminotransferase_I/II_large"/>
</dbReference>
<dbReference type="GO" id="GO:0003677">
    <property type="term" value="F:DNA binding"/>
    <property type="evidence" value="ECO:0007669"/>
    <property type="project" value="UniProtKB-KW"/>
</dbReference>
<keyword evidence="2" id="KW-0663">Pyridoxal phosphate</keyword>
<evidence type="ECO:0000313" key="8">
    <source>
        <dbReference type="Proteomes" id="UP000255177"/>
    </source>
</evidence>
<gene>
    <name evidence="7" type="ORF">CCOS864_02324</name>
</gene>
<dbReference type="InterPro" id="IPR015421">
    <property type="entry name" value="PyrdxlP-dep_Trfase_major"/>
</dbReference>
<accession>A0A380SYT0</accession>
<dbReference type="SUPFAM" id="SSF46785">
    <property type="entry name" value="Winged helix' DNA-binding domain"/>
    <property type="match status" value="1"/>
</dbReference>
<sequence>MKTSDNGEFAYRAVYRYLVELIEQMAPGSYSRLPSLRDLAQRLDVSISTVQYAYSLLEHEGRVQPVPKSGYFAKVPNSDIQPRSGGDLLQDLQQHGNSPRMLVLSGSQAQALQSLESALLGIERQLLRQYPRLAGAPQPCGELELRTALAARYTRSAQLYWSAEDVYLALDVRSLLETTLAALELHNSAVLVTTPCSWRLLRVFQAARIRVIELPLGPEGGLDLERFARLLRDEPVRLAMLASRLSVPHGSLMPEADRQAVARLLDQHGVWLLENDLDAELCYRPAAAGYLRELVDPQRLLVFSSLERSVGAEAPYAYLLSRQWQGSLHRHFLLRGFRLPPLRQQAVARLFNKGRIDLHLEQLRQRLHERLSHLYRQMQLHLGSQLDFRMPAGGACIWARVRAPVDTRPLFHRLLQQGLVIAPGELFSLSGDFRQHLRLGCPAGPQGDLQYGLSVLSDELQRMQSAS</sequence>